<dbReference type="RefSeq" id="YP_164396.1">
    <property type="nucleotide sequence ID" value="NC_006557.1"/>
</dbReference>
<dbReference type="KEGG" id="vg:3197308"/>
<proteinExistence type="predicted"/>
<dbReference type="EMBL" id="AY616446">
    <property type="protein sequence ID" value="AAU85065.1"/>
    <property type="molecule type" value="Genomic_DNA"/>
</dbReference>
<reference evidence="1 2" key="1">
    <citation type="journal article" date="2004" name="Extremophiles">
        <title>The Genome of BCJA1, a Bacteriophage Active Against the Alkaliphilic Bacterium, Bacillus clarkii.</title>
        <authorList>
            <person name="Kropinski A.M."/>
            <person name="Hayward M."/>
            <person name="Agnew D."/>
            <person name="Jarrell K.F."/>
        </authorList>
    </citation>
    <scope>NUCLEOTIDE SEQUENCE [LARGE SCALE GENOMIC DNA]</scope>
</reference>
<dbReference type="Proteomes" id="UP000001585">
    <property type="component" value="Segment"/>
</dbReference>
<evidence type="ECO:0000313" key="2">
    <source>
        <dbReference type="Proteomes" id="UP000001585"/>
    </source>
</evidence>
<accession>Q5YA92</accession>
<dbReference type="OrthoDB" id="27343at10239"/>
<name>Q5YA92_9CAUD</name>
<protein>
    <submittedName>
        <fullName evidence="1">18</fullName>
    </submittedName>
</protein>
<gene>
    <name evidence="1" type="primary">18</name>
</gene>
<keyword evidence="2" id="KW-1185">Reference proteome</keyword>
<evidence type="ECO:0000313" key="1">
    <source>
        <dbReference type="EMBL" id="AAU85065.1"/>
    </source>
</evidence>
<organism evidence="1 2">
    <name type="scientific">Bacillus phage BCASJ1c</name>
    <dbReference type="NCBI Taxonomy" id="294382"/>
    <lineage>
        <taxon>Viruses</taxon>
        <taxon>Duplodnaviria</taxon>
        <taxon>Heunggongvirae</taxon>
        <taxon>Uroviricota</taxon>
        <taxon>Caudoviricetes</taxon>
        <taxon>Jarrellvirus</taxon>
        <taxon>Jarrellvirus BCAJ1</taxon>
    </lineage>
</organism>
<sequence>MANKHRMPYNPEYHENHRKPWTINDLIYMCSSWDGMRKADIAAALGRTHGTVLSKAAKLKASGEFEHYKKLGERV</sequence>